<dbReference type="EMBL" id="CP029187">
    <property type="protein sequence ID" value="AWI27252.1"/>
    <property type="molecule type" value="Genomic_DNA"/>
</dbReference>
<dbReference type="GO" id="GO:0016491">
    <property type="term" value="F:oxidoreductase activity"/>
    <property type="evidence" value="ECO:0007669"/>
    <property type="project" value="InterPro"/>
</dbReference>
<dbReference type="PANTHER" id="PTHR42852:SF17">
    <property type="entry name" value="THIOREDOXIN-LIKE PROTEIN HI_1115"/>
    <property type="match status" value="1"/>
</dbReference>
<dbReference type="Pfam" id="PF00578">
    <property type="entry name" value="AhpC-TSA"/>
    <property type="match status" value="1"/>
</dbReference>
<accession>A0A2S1SLL8</accession>
<evidence type="ECO:0000313" key="4">
    <source>
        <dbReference type="Proteomes" id="UP000244937"/>
    </source>
</evidence>
<dbReference type="PROSITE" id="PS00194">
    <property type="entry name" value="THIOREDOXIN_1"/>
    <property type="match status" value="1"/>
</dbReference>
<dbReference type="KEGG" id="fpal:HYN49_09410"/>
<evidence type="ECO:0000313" key="3">
    <source>
        <dbReference type="EMBL" id="AWI27252.1"/>
    </source>
</evidence>
<dbReference type="InterPro" id="IPR000866">
    <property type="entry name" value="AhpC/TSA"/>
</dbReference>
<dbReference type="CDD" id="cd02966">
    <property type="entry name" value="TlpA_like_family"/>
    <property type="match status" value="1"/>
</dbReference>
<gene>
    <name evidence="3" type="ORF">HYN49_09410</name>
</gene>
<dbReference type="Proteomes" id="UP000244937">
    <property type="component" value="Chromosome"/>
</dbReference>
<dbReference type="OrthoDB" id="9815205at2"/>
<evidence type="ECO:0000259" key="2">
    <source>
        <dbReference type="PROSITE" id="PS51352"/>
    </source>
</evidence>
<evidence type="ECO:0000256" key="1">
    <source>
        <dbReference type="ARBA" id="ARBA00023284"/>
    </source>
</evidence>
<dbReference type="AlphaFoldDB" id="A0A2S1SLL8"/>
<dbReference type="GO" id="GO:0016209">
    <property type="term" value="F:antioxidant activity"/>
    <property type="evidence" value="ECO:0007669"/>
    <property type="project" value="InterPro"/>
</dbReference>
<keyword evidence="1" id="KW-0676">Redox-active center</keyword>
<dbReference type="SUPFAM" id="SSF52833">
    <property type="entry name" value="Thioredoxin-like"/>
    <property type="match status" value="1"/>
</dbReference>
<proteinExistence type="predicted"/>
<name>A0A2S1SLL8_9FLAO</name>
<dbReference type="InterPro" id="IPR036249">
    <property type="entry name" value="Thioredoxin-like_sf"/>
</dbReference>
<dbReference type="PANTHER" id="PTHR42852">
    <property type="entry name" value="THIOL:DISULFIDE INTERCHANGE PROTEIN DSBE"/>
    <property type="match status" value="1"/>
</dbReference>
<dbReference type="Gene3D" id="3.40.30.10">
    <property type="entry name" value="Glutaredoxin"/>
    <property type="match status" value="1"/>
</dbReference>
<organism evidence="3 4">
    <name type="scientific">Flavobacterium pallidum</name>
    <dbReference type="NCBI Taxonomy" id="2172098"/>
    <lineage>
        <taxon>Bacteria</taxon>
        <taxon>Pseudomonadati</taxon>
        <taxon>Bacteroidota</taxon>
        <taxon>Flavobacteriia</taxon>
        <taxon>Flavobacteriales</taxon>
        <taxon>Flavobacteriaceae</taxon>
        <taxon>Flavobacterium</taxon>
    </lineage>
</organism>
<keyword evidence="4" id="KW-1185">Reference proteome</keyword>
<sequence length="176" mass="20460">MAKIVLFCLVLVQLAVVSERQHTALEPKPLKIYEKDGVRVPAYDFKSLEYFLNKKNDTTYVVNFWATWCAPCVAELPHFEKLNALYKNRKVKVLLVSLDMRKKIESNLIPFIKRKNLKSDVIFLDDLNANEWIGKVDAGWSGAIPATVIFNKTERKFYEQSFTFDALENELKQIIR</sequence>
<dbReference type="PROSITE" id="PS51352">
    <property type="entry name" value="THIOREDOXIN_2"/>
    <property type="match status" value="1"/>
</dbReference>
<feature type="domain" description="Thioredoxin" evidence="2">
    <location>
        <begin position="29"/>
        <end position="176"/>
    </location>
</feature>
<protein>
    <recommendedName>
        <fullName evidence="2">Thioredoxin domain-containing protein</fullName>
    </recommendedName>
</protein>
<dbReference type="InterPro" id="IPR013766">
    <property type="entry name" value="Thioredoxin_domain"/>
</dbReference>
<dbReference type="InterPro" id="IPR050553">
    <property type="entry name" value="Thioredoxin_ResA/DsbE_sf"/>
</dbReference>
<reference evidence="3 4" key="1">
    <citation type="submission" date="2018-05" db="EMBL/GenBank/DDBJ databases">
        <title>Genome sequencing of Flavobacterium sp. HYN0049.</title>
        <authorList>
            <person name="Yi H."/>
            <person name="Baek C."/>
        </authorList>
    </citation>
    <scope>NUCLEOTIDE SEQUENCE [LARGE SCALE GENOMIC DNA]</scope>
    <source>
        <strain evidence="3 4">HYN0049</strain>
    </source>
</reference>
<dbReference type="InterPro" id="IPR017937">
    <property type="entry name" value="Thioredoxin_CS"/>
</dbReference>